<dbReference type="GO" id="GO:0080031">
    <property type="term" value="F:methyl salicylate esterase activity"/>
    <property type="evidence" value="ECO:0007669"/>
    <property type="project" value="TreeGrafter"/>
</dbReference>
<evidence type="ECO:0008006" key="3">
    <source>
        <dbReference type="Google" id="ProtNLM"/>
    </source>
</evidence>
<dbReference type="Proteomes" id="UP000287651">
    <property type="component" value="Unassembled WGS sequence"/>
</dbReference>
<dbReference type="GO" id="GO:0009696">
    <property type="term" value="P:salicylic acid metabolic process"/>
    <property type="evidence" value="ECO:0007669"/>
    <property type="project" value="TreeGrafter"/>
</dbReference>
<evidence type="ECO:0000313" key="1">
    <source>
        <dbReference type="EMBL" id="RRT77251.1"/>
    </source>
</evidence>
<protein>
    <recommendedName>
        <fullName evidence="3">AB hydrolase-1 domain-containing protein</fullName>
    </recommendedName>
</protein>
<dbReference type="AlphaFoldDB" id="A0A427AM70"/>
<sequence>MSALPEHEKVIMVGHSAGGLSITHALRVFSNKIEVAIFVAATMLPWGYQTEEEDIKDVTFLPSSSVMLTV</sequence>
<dbReference type="GO" id="GO:0080032">
    <property type="term" value="F:methyl jasmonate esterase activity"/>
    <property type="evidence" value="ECO:0007669"/>
    <property type="project" value="TreeGrafter"/>
</dbReference>
<dbReference type="EMBL" id="AMZH03001975">
    <property type="protein sequence ID" value="RRT77251.1"/>
    <property type="molecule type" value="Genomic_DNA"/>
</dbReference>
<dbReference type="PANTHER" id="PTHR10992:SF1032">
    <property type="entry name" value="METHYLESTERASE 17"/>
    <property type="match status" value="1"/>
</dbReference>
<dbReference type="Gene3D" id="3.40.50.1820">
    <property type="entry name" value="alpha/beta hydrolase"/>
    <property type="match status" value="1"/>
</dbReference>
<organism evidence="1 2">
    <name type="scientific">Ensete ventricosum</name>
    <name type="common">Abyssinian banana</name>
    <name type="synonym">Musa ensete</name>
    <dbReference type="NCBI Taxonomy" id="4639"/>
    <lineage>
        <taxon>Eukaryota</taxon>
        <taxon>Viridiplantae</taxon>
        <taxon>Streptophyta</taxon>
        <taxon>Embryophyta</taxon>
        <taxon>Tracheophyta</taxon>
        <taxon>Spermatophyta</taxon>
        <taxon>Magnoliopsida</taxon>
        <taxon>Liliopsida</taxon>
        <taxon>Zingiberales</taxon>
        <taxon>Musaceae</taxon>
        <taxon>Ensete</taxon>
    </lineage>
</organism>
<name>A0A427AM70_ENSVE</name>
<dbReference type="InterPro" id="IPR029058">
    <property type="entry name" value="AB_hydrolase_fold"/>
</dbReference>
<dbReference type="SUPFAM" id="SSF53474">
    <property type="entry name" value="alpha/beta-Hydrolases"/>
    <property type="match status" value="1"/>
</dbReference>
<gene>
    <name evidence="1" type="ORF">B296_00008048</name>
</gene>
<proteinExistence type="predicted"/>
<dbReference type="GO" id="GO:0009694">
    <property type="term" value="P:jasmonic acid metabolic process"/>
    <property type="evidence" value="ECO:0007669"/>
    <property type="project" value="TreeGrafter"/>
</dbReference>
<accession>A0A427AM70</accession>
<dbReference type="InterPro" id="IPR045889">
    <property type="entry name" value="MES/HNL"/>
</dbReference>
<reference evidence="1 2" key="1">
    <citation type="journal article" date="2014" name="Agronomy (Basel)">
        <title>A Draft Genome Sequence for Ensete ventricosum, the Drought-Tolerant Tree Against Hunger.</title>
        <authorList>
            <person name="Harrison J."/>
            <person name="Moore K.A."/>
            <person name="Paszkiewicz K."/>
            <person name="Jones T."/>
            <person name="Grant M."/>
            <person name="Ambacheew D."/>
            <person name="Muzemil S."/>
            <person name="Studholme D.J."/>
        </authorList>
    </citation>
    <scope>NUCLEOTIDE SEQUENCE [LARGE SCALE GENOMIC DNA]</scope>
</reference>
<evidence type="ECO:0000313" key="2">
    <source>
        <dbReference type="Proteomes" id="UP000287651"/>
    </source>
</evidence>
<comment type="caution">
    <text evidence="1">The sequence shown here is derived from an EMBL/GenBank/DDBJ whole genome shotgun (WGS) entry which is preliminary data.</text>
</comment>
<dbReference type="GO" id="GO:0080030">
    <property type="term" value="F:methyl indole-3-acetate esterase activity"/>
    <property type="evidence" value="ECO:0007669"/>
    <property type="project" value="TreeGrafter"/>
</dbReference>
<dbReference type="PANTHER" id="PTHR10992">
    <property type="entry name" value="METHYLESTERASE FAMILY MEMBER"/>
    <property type="match status" value="1"/>
</dbReference>